<reference evidence="2 3" key="1">
    <citation type="submission" date="2018-03" db="EMBL/GenBank/DDBJ databases">
        <title>Genomic Encyclopedia of Archaeal and Bacterial Type Strains, Phase II (KMG-II): from individual species to whole genera.</title>
        <authorList>
            <person name="Goeker M."/>
        </authorList>
    </citation>
    <scope>NUCLEOTIDE SEQUENCE [LARGE SCALE GENOMIC DNA]</scope>
    <source>
        <strain evidence="2 3">DSM 27929</strain>
    </source>
</reference>
<feature type="domain" description="N-acetyltransferase" evidence="1">
    <location>
        <begin position="1"/>
        <end position="137"/>
    </location>
</feature>
<dbReference type="Gene3D" id="3.40.630.30">
    <property type="match status" value="1"/>
</dbReference>
<evidence type="ECO:0000313" key="2">
    <source>
        <dbReference type="EMBL" id="PRY85671.1"/>
    </source>
</evidence>
<dbReference type="EMBL" id="PVTR01000011">
    <property type="protein sequence ID" value="PRY85671.1"/>
    <property type="molecule type" value="Genomic_DNA"/>
</dbReference>
<dbReference type="Proteomes" id="UP000238157">
    <property type="component" value="Unassembled WGS sequence"/>
</dbReference>
<dbReference type="RefSeq" id="WP_170073239.1">
    <property type="nucleotide sequence ID" value="NZ_PVTR01000011.1"/>
</dbReference>
<evidence type="ECO:0000259" key="1">
    <source>
        <dbReference type="PROSITE" id="PS51186"/>
    </source>
</evidence>
<dbReference type="GO" id="GO:0016747">
    <property type="term" value="F:acyltransferase activity, transferring groups other than amino-acyl groups"/>
    <property type="evidence" value="ECO:0007669"/>
    <property type="project" value="InterPro"/>
</dbReference>
<sequence length="155" mass="17920">MDSILAIENHVFNAFGNIYDETKWTYKEFAHSLPKKEIYSIGGIIDNQLVGFSIGYEFKPKFSHVSRFAISPHFIGTGISKKIMLFQLEIMSQNNCEKCSIDLTRKNERAFKFYSSLGFKQLKGDDLEEYVLLKNRDESQYLDEDSSHIAMVLIL</sequence>
<keyword evidence="3" id="KW-1185">Reference proteome</keyword>
<gene>
    <name evidence="2" type="ORF">CLW00_11113</name>
</gene>
<dbReference type="Pfam" id="PF00583">
    <property type="entry name" value="Acetyltransf_1"/>
    <property type="match status" value="1"/>
</dbReference>
<proteinExistence type="predicted"/>
<comment type="caution">
    <text evidence="2">The sequence shown here is derived from an EMBL/GenBank/DDBJ whole genome shotgun (WGS) entry which is preliminary data.</text>
</comment>
<dbReference type="GO" id="GO:0005840">
    <property type="term" value="C:ribosome"/>
    <property type="evidence" value="ECO:0007669"/>
    <property type="project" value="UniProtKB-KW"/>
</dbReference>
<organism evidence="2 3">
    <name type="scientific">Mongoliibacter ruber</name>
    <dbReference type="NCBI Taxonomy" id="1750599"/>
    <lineage>
        <taxon>Bacteria</taxon>
        <taxon>Pseudomonadati</taxon>
        <taxon>Bacteroidota</taxon>
        <taxon>Cytophagia</taxon>
        <taxon>Cytophagales</taxon>
        <taxon>Cyclobacteriaceae</taxon>
        <taxon>Mongoliibacter</taxon>
    </lineage>
</organism>
<keyword evidence="2" id="KW-0689">Ribosomal protein</keyword>
<name>A0A2T0WG46_9BACT</name>
<dbReference type="AlphaFoldDB" id="A0A2T0WG46"/>
<keyword evidence="2" id="KW-0687">Ribonucleoprotein</keyword>
<dbReference type="PROSITE" id="PS51186">
    <property type="entry name" value="GNAT"/>
    <property type="match status" value="1"/>
</dbReference>
<dbReference type="InterPro" id="IPR000182">
    <property type="entry name" value="GNAT_dom"/>
</dbReference>
<evidence type="ECO:0000313" key="3">
    <source>
        <dbReference type="Proteomes" id="UP000238157"/>
    </source>
</evidence>
<accession>A0A2T0WG46</accession>
<protein>
    <submittedName>
        <fullName evidence="2">Ribosomal protein S18 acetylase RimI-like enzyme</fullName>
    </submittedName>
</protein>
<dbReference type="InterPro" id="IPR016181">
    <property type="entry name" value="Acyl_CoA_acyltransferase"/>
</dbReference>
<dbReference type="SUPFAM" id="SSF55729">
    <property type="entry name" value="Acyl-CoA N-acyltransferases (Nat)"/>
    <property type="match status" value="1"/>
</dbReference>